<dbReference type="EnsemblPlants" id="AET2Gv21238300.19">
    <property type="protein sequence ID" value="AET2Gv21238300.19"/>
    <property type="gene ID" value="AET2Gv21238300"/>
</dbReference>
<sequence length="55" mass="6667">GLRDRRRDRRVWDLHGVMVSENKNLTLAFFFCFSAMFVQFNFNQTKHVCSSFWGY</sequence>
<name>A0A453DGY7_AEGTS</name>
<keyword evidence="1" id="KW-0472">Membrane</keyword>
<reference evidence="3" key="1">
    <citation type="journal article" date="2014" name="Science">
        <title>Ancient hybridizations among the ancestral genomes of bread wheat.</title>
        <authorList>
            <consortium name="International Wheat Genome Sequencing Consortium,"/>
            <person name="Marcussen T."/>
            <person name="Sandve S.R."/>
            <person name="Heier L."/>
            <person name="Spannagl M."/>
            <person name="Pfeifer M."/>
            <person name="Jakobsen K.S."/>
            <person name="Wulff B.B."/>
            <person name="Steuernagel B."/>
            <person name="Mayer K.F."/>
            <person name="Olsen O.A."/>
        </authorList>
    </citation>
    <scope>NUCLEOTIDE SEQUENCE [LARGE SCALE GENOMIC DNA]</scope>
    <source>
        <strain evidence="3">cv. AL8/78</strain>
    </source>
</reference>
<evidence type="ECO:0000313" key="3">
    <source>
        <dbReference type="Proteomes" id="UP000015105"/>
    </source>
</evidence>
<protein>
    <submittedName>
        <fullName evidence="2">Uncharacterized protein</fullName>
    </submittedName>
</protein>
<keyword evidence="1" id="KW-1133">Transmembrane helix</keyword>
<accession>A0A453DGY7</accession>
<organism evidence="2 3">
    <name type="scientific">Aegilops tauschii subsp. strangulata</name>
    <name type="common">Goatgrass</name>
    <dbReference type="NCBI Taxonomy" id="200361"/>
    <lineage>
        <taxon>Eukaryota</taxon>
        <taxon>Viridiplantae</taxon>
        <taxon>Streptophyta</taxon>
        <taxon>Embryophyta</taxon>
        <taxon>Tracheophyta</taxon>
        <taxon>Spermatophyta</taxon>
        <taxon>Magnoliopsida</taxon>
        <taxon>Liliopsida</taxon>
        <taxon>Poales</taxon>
        <taxon>Poaceae</taxon>
        <taxon>BOP clade</taxon>
        <taxon>Pooideae</taxon>
        <taxon>Triticodae</taxon>
        <taxon>Triticeae</taxon>
        <taxon>Triticinae</taxon>
        <taxon>Aegilops</taxon>
    </lineage>
</organism>
<proteinExistence type="predicted"/>
<feature type="transmembrane region" description="Helical" evidence="1">
    <location>
        <begin position="25"/>
        <end position="42"/>
    </location>
</feature>
<reference evidence="2" key="3">
    <citation type="journal article" date="2017" name="Nature">
        <title>Genome sequence of the progenitor of the wheat D genome Aegilops tauschii.</title>
        <authorList>
            <person name="Luo M.C."/>
            <person name="Gu Y.Q."/>
            <person name="Puiu D."/>
            <person name="Wang H."/>
            <person name="Twardziok S.O."/>
            <person name="Deal K.R."/>
            <person name="Huo N."/>
            <person name="Zhu T."/>
            <person name="Wang L."/>
            <person name="Wang Y."/>
            <person name="McGuire P.E."/>
            <person name="Liu S."/>
            <person name="Long H."/>
            <person name="Ramasamy R.K."/>
            <person name="Rodriguez J.C."/>
            <person name="Van S.L."/>
            <person name="Yuan L."/>
            <person name="Wang Z."/>
            <person name="Xia Z."/>
            <person name="Xiao L."/>
            <person name="Anderson O.D."/>
            <person name="Ouyang S."/>
            <person name="Liang Y."/>
            <person name="Zimin A.V."/>
            <person name="Pertea G."/>
            <person name="Qi P."/>
            <person name="Bennetzen J.L."/>
            <person name="Dai X."/>
            <person name="Dawson M.W."/>
            <person name="Muller H.G."/>
            <person name="Kugler K."/>
            <person name="Rivarola-Duarte L."/>
            <person name="Spannagl M."/>
            <person name="Mayer K.F.X."/>
            <person name="Lu F.H."/>
            <person name="Bevan M.W."/>
            <person name="Leroy P."/>
            <person name="Li P."/>
            <person name="You F.M."/>
            <person name="Sun Q."/>
            <person name="Liu Z."/>
            <person name="Lyons E."/>
            <person name="Wicker T."/>
            <person name="Salzberg S.L."/>
            <person name="Devos K.M."/>
            <person name="Dvorak J."/>
        </authorList>
    </citation>
    <scope>NUCLEOTIDE SEQUENCE [LARGE SCALE GENOMIC DNA]</scope>
    <source>
        <strain evidence="2">cv. AL8/78</strain>
    </source>
</reference>
<keyword evidence="3" id="KW-1185">Reference proteome</keyword>
<keyword evidence="1" id="KW-0812">Transmembrane</keyword>
<reference evidence="2" key="4">
    <citation type="submission" date="2019-03" db="UniProtKB">
        <authorList>
            <consortium name="EnsemblPlants"/>
        </authorList>
    </citation>
    <scope>IDENTIFICATION</scope>
</reference>
<evidence type="ECO:0000256" key="1">
    <source>
        <dbReference type="SAM" id="Phobius"/>
    </source>
</evidence>
<reference evidence="2" key="5">
    <citation type="journal article" date="2021" name="G3 (Bethesda)">
        <title>Aegilops tauschii genome assembly Aet v5.0 features greater sequence contiguity and improved annotation.</title>
        <authorList>
            <person name="Wang L."/>
            <person name="Zhu T."/>
            <person name="Rodriguez J.C."/>
            <person name="Deal K.R."/>
            <person name="Dubcovsky J."/>
            <person name="McGuire P.E."/>
            <person name="Lux T."/>
            <person name="Spannagl M."/>
            <person name="Mayer K.F.X."/>
            <person name="Baldrich P."/>
            <person name="Meyers B.C."/>
            <person name="Huo N."/>
            <person name="Gu Y.Q."/>
            <person name="Zhou H."/>
            <person name="Devos K.M."/>
            <person name="Bennetzen J.L."/>
            <person name="Unver T."/>
            <person name="Budak H."/>
            <person name="Gulick P.J."/>
            <person name="Galiba G."/>
            <person name="Kalapos B."/>
            <person name="Nelson D.R."/>
            <person name="Li P."/>
            <person name="You F.M."/>
            <person name="Luo M.C."/>
            <person name="Dvorak J."/>
        </authorList>
    </citation>
    <scope>NUCLEOTIDE SEQUENCE [LARGE SCALE GENOMIC DNA]</scope>
    <source>
        <strain evidence="2">cv. AL8/78</strain>
    </source>
</reference>
<reference evidence="3" key="2">
    <citation type="journal article" date="2017" name="Nat. Plants">
        <title>The Aegilops tauschii genome reveals multiple impacts of transposons.</title>
        <authorList>
            <person name="Zhao G."/>
            <person name="Zou C."/>
            <person name="Li K."/>
            <person name="Wang K."/>
            <person name="Li T."/>
            <person name="Gao L."/>
            <person name="Zhang X."/>
            <person name="Wang H."/>
            <person name="Yang Z."/>
            <person name="Liu X."/>
            <person name="Jiang W."/>
            <person name="Mao L."/>
            <person name="Kong X."/>
            <person name="Jiao Y."/>
            <person name="Jia J."/>
        </authorList>
    </citation>
    <scope>NUCLEOTIDE SEQUENCE [LARGE SCALE GENOMIC DNA]</scope>
    <source>
        <strain evidence="3">cv. AL8/78</strain>
    </source>
</reference>
<evidence type="ECO:0000313" key="2">
    <source>
        <dbReference type="EnsemblPlants" id="AET2Gv21238300.19"/>
    </source>
</evidence>
<dbReference type="AlphaFoldDB" id="A0A453DGY7"/>
<dbReference type="Gramene" id="AET2Gv21238300.19">
    <property type="protein sequence ID" value="AET2Gv21238300.19"/>
    <property type="gene ID" value="AET2Gv21238300"/>
</dbReference>
<dbReference type="Proteomes" id="UP000015105">
    <property type="component" value="Chromosome 2D"/>
</dbReference>